<feature type="domain" description="Gag1-like clamp" evidence="1">
    <location>
        <begin position="108"/>
        <end position="157"/>
    </location>
</feature>
<dbReference type="Pfam" id="PF13259">
    <property type="entry name" value="clamp_Gag1-like"/>
    <property type="match status" value="2"/>
</dbReference>
<feature type="domain" description="Gag1-like clamp" evidence="1">
    <location>
        <begin position="161"/>
        <end position="201"/>
    </location>
</feature>
<dbReference type="AlphaFoldDB" id="A0AAQ3KN90"/>
<proteinExistence type="predicted"/>
<sequence length="201" mass="22824">MIVRPMVTLQQESDDLLLTGSGKAIPFFRAVYVKWINLREQLYHRIYGSSCCVGGLAKSQSVPERIPAASKKKKIGQFSEYKKSQWSSSPEAMEKNVSICHSLDTNLSSATNTVTEGMKLQEENCNNSFVNQGVIAWNEMRRQWIGDKSKRSHRAPREPVISWSSTYEDLLATSQPFSQPIALSEMVDFLVDIWHEEGLYD</sequence>
<reference evidence="2 3" key="1">
    <citation type="submission" date="2023-10" db="EMBL/GenBank/DDBJ databases">
        <title>Chromosome-scale genome assembly provides insights into flower coloration mechanisms of Canna indica.</title>
        <authorList>
            <person name="Li C."/>
        </authorList>
    </citation>
    <scope>NUCLEOTIDE SEQUENCE [LARGE SCALE GENOMIC DNA]</scope>
    <source>
        <tissue evidence="2">Flower</tissue>
    </source>
</reference>
<dbReference type="PANTHER" id="PTHR33373">
    <property type="entry name" value="OS07G0479600 PROTEIN"/>
    <property type="match status" value="1"/>
</dbReference>
<evidence type="ECO:0000259" key="1">
    <source>
        <dbReference type="Pfam" id="PF13259"/>
    </source>
</evidence>
<organism evidence="2 3">
    <name type="scientific">Canna indica</name>
    <name type="common">Indian-shot</name>
    <dbReference type="NCBI Taxonomy" id="4628"/>
    <lineage>
        <taxon>Eukaryota</taxon>
        <taxon>Viridiplantae</taxon>
        <taxon>Streptophyta</taxon>
        <taxon>Embryophyta</taxon>
        <taxon>Tracheophyta</taxon>
        <taxon>Spermatophyta</taxon>
        <taxon>Magnoliopsida</taxon>
        <taxon>Liliopsida</taxon>
        <taxon>Zingiberales</taxon>
        <taxon>Cannaceae</taxon>
        <taxon>Canna</taxon>
    </lineage>
</organism>
<dbReference type="EMBL" id="CP136895">
    <property type="protein sequence ID" value="WOL10702.1"/>
    <property type="molecule type" value="Genomic_DNA"/>
</dbReference>
<dbReference type="Proteomes" id="UP001327560">
    <property type="component" value="Chromosome 6"/>
</dbReference>
<accession>A0AAQ3KN90</accession>
<dbReference type="InterPro" id="IPR025124">
    <property type="entry name" value="Gag1-like_clamp"/>
</dbReference>
<evidence type="ECO:0000313" key="3">
    <source>
        <dbReference type="Proteomes" id="UP001327560"/>
    </source>
</evidence>
<keyword evidence="3" id="KW-1185">Reference proteome</keyword>
<evidence type="ECO:0000313" key="2">
    <source>
        <dbReference type="EMBL" id="WOL10702.1"/>
    </source>
</evidence>
<protein>
    <recommendedName>
        <fullName evidence="1">Gag1-like clamp domain-containing protein</fullName>
    </recommendedName>
</protein>
<name>A0AAQ3KN90_9LILI</name>
<gene>
    <name evidence="2" type="ORF">Cni_G19461</name>
</gene>
<dbReference type="PANTHER" id="PTHR33373:SF28">
    <property type="entry name" value="OS07G0479600 PROTEIN"/>
    <property type="match status" value="1"/>
</dbReference>